<reference evidence="5" key="1">
    <citation type="submission" date="2022-05" db="EMBL/GenBank/DDBJ databases">
        <authorList>
            <person name="Sun X."/>
        </authorList>
    </citation>
    <scope>NUCLEOTIDE SEQUENCE</scope>
    <source>
        <strain evidence="5">Ai-910</strain>
    </source>
</reference>
<keyword evidence="1" id="KW-0645">Protease</keyword>
<keyword evidence="3" id="KW-0378">Hydrolase</keyword>
<dbReference type="SUPFAM" id="SSF53474">
    <property type="entry name" value="alpha/beta-Hydrolases"/>
    <property type="match status" value="1"/>
</dbReference>
<evidence type="ECO:0000313" key="5">
    <source>
        <dbReference type="EMBL" id="URW80829.1"/>
    </source>
</evidence>
<feature type="signal peptide" evidence="4">
    <location>
        <begin position="1"/>
        <end position="23"/>
    </location>
</feature>
<name>A0A9J6ZT40_9BACT</name>
<accession>A0A9J6ZT40</accession>
<dbReference type="RefSeq" id="WP_250725283.1">
    <property type="nucleotide sequence ID" value="NZ_CP098400.1"/>
</dbReference>
<dbReference type="AlphaFoldDB" id="A0A9J6ZT40"/>
<reference evidence="5" key="2">
    <citation type="submission" date="2022-06" db="EMBL/GenBank/DDBJ databases">
        <title>Xiashengella guii gen. nov. sp. nov., a bacterium isolated form anaerobic digestion tank.</title>
        <authorList>
            <person name="Huang H."/>
        </authorList>
    </citation>
    <scope>NUCLEOTIDE SEQUENCE</scope>
    <source>
        <strain evidence="5">Ai-910</strain>
    </source>
</reference>
<keyword evidence="6" id="KW-1185">Reference proteome</keyword>
<dbReference type="InterPro" id="IPR029058">
    <property type="entry name" value="AB_hydrolase_fold"/>
</dbReference>
<dbReference type="EMBL" id="CP098400">
    <property type="protein sequence ID" value="URW80829.1"/>
    <property type="molecule type" value="Genomic_DNA"/>
</dbReference>
<evidence type="ECO:0000256" key="4">
    <source>
        <dbReference type="SAM" id="SignalP"/>
    </source>
</evidence>
<organism evidence="5 6">
    <name type="scientific">Xiashengella succiniciproducens</name>
    <dbReference type="NCBI Taxonomy" id="2949635"/>
    <lineage>
        <taxon>Bacteria</taxon>
        <taxon>Pseudomonadati</taxon>
        <taxon>Bacteroidota</taxon>
        <taxon>Bacteroidia</taxon>
        <taxon>Marinilabiliales</taxon>
        <taxon>Marinilabiliaceae</taxon>
        <taxon>Xiashengella</taxon>
    </lineage>
</organism>
<evidence type="ECO:0000256" key="2">
    <source>
        <dbReference type="ARBA" id="ARBA00022729"/>
    </source>
</evidence>
<sequence length="431" mass="49463">MFCRIKALCAVLGVILLSMTSCAIKYNTPLAYMEEKGGVAFERAGGDDFFESTYLLWFEQPIDHNNPAAGTFKQRVWLSHKSADAPVVFITEGYNVTKPYKSELAELLEANQIIVEHRFYGESCPDSVLWGYLTIKQSAMDLHNIVKYFRKLYRSRWVSTGISKGGTTAIIHRAFYPDDVDLTVSYVAPLNFAREDERLISFFDKVGTEEIRARIRDFQIEVLSRRDSIYPRFAAWARANKVSFAMGPEAAFELAVLEYPFSFWQWCVPPASIPGKDASAKELYAALYRGVDFRYFSQLEGDRMAPYFYQAYTQLGHYAYNASYLKQYLKYYPYDIVSSDILTPDTGRALYYDPSAMEEVRHRLIINDSPMIHLVGAKDPWSATMADIPGLRHNHLFVDPEGCHHTRIGNIPQTMRELVLDVMNLYLKRGR</sequence>
<evidence type="ECO:0000256" key="1">
    <source>
        <dbReference type="ARBA" id="ARBA00022670"/>
    </source>
</evidence>
<protein>
    <submittedName>
        <fullName evidence="5">Peptidase</fullName>
    </submittedName>
</protein>
<dbReference type="InterPro" id="IPR008761">
    <property type="entry name" value="Peptidase_S37"/>
</dbReference>
<dbReference type="Proteomes" id="UP001056426">
    <property type="component" value="Chromosome"/>
</dbReference>
<feature type="chain" id="PRO_5039926829" evidence="4">
    <location>
        <begin position="24"/>
        <end position="431"/>
    </location>
</feature>
<dbReference type="KEGG" id="alkq:M9189_05630"/>
<dbReference type="PANTHER" id="PTHR11010">
    <property type="entry name" value="PROTEASE S28 PRO-X CARBOXYPEPTIDASE-RELATED"/>
    <property type="match status" value="1"/>
</dbReference>
<gene>
    <name evidence="5" type="ORF">M9189_05630</name>
</gene>
<dbReference type="GO" id="GO:0008239">
    <property type="term" value="F:dipeptidyl-peptidase activity"/>
    <property type="evidence" value="ECO:0007669"/>
    <property type="project" value="TreeGrafter"/>
</dbReference>
<dbReference type="Pfam" id="PF05576">
    <property type="entry name" value="Peptidase_S37"/>
    <property type="match status" value="1"/>
</dbReference>
<keyword evidence="2 4" id="KW-0732">Signal</keyword>
<dbReference type="PROSITE" id="PS51257">
    <property type="entry name" value="PROKAR_LIPOPROTEIN"/>
    <property type="match status" value="1"/>
</dbReference>
<evidence type="ECO:0000313" key="6">
    <source>
        <dbReference type="Proteomes" id="UP001056426"/>
    </source>
</evidence>
<dbReference type="Gene3D" id="3.40.50.1820">
    <property type="entry name" value="alpha/beta hydrolase"/>
    <property type="match status" value="1"/>
</dbReference>
<dbReference type="PANTHER" id="PTHR11010:SF38">
    <property type="entry name" value="LYSOSOMAL PRO-X CARBOXYPEPTIDASE"/>
    <property type="match status" value="1"/>
</dbReference>
<dbReference type="GO" id="GO:0006508">
    <property type="term" value="P:proteolysis"/>
    <property type="evidence" value="ECO:0007669"/>
    <property type="project" value="UniProtKB-KW"/>
</dbReference>
<evidence type="ECO:0000256" key="3">
    <source>
        <dbReference type="ARBA" id="ARBA00022801"/>
    </source>
</evidence>
<proteinExistence type="predicted"/>